<dbReference type="GO" id="GO:0003723">
    <property type="term" value="F:RNA binding"/>
    <property type="evidence" value="ECO:0007669"/>
    <property type="project" value="TreeGrafter"/>
</dbReference>
<dbReference type="SUPFAM" id="SSF50249">
    <property type="entry name" value="Nucleic acid-binding proteins"/>
    <property type="match status" value="3"/>
</dbReference>
<dbReference type="Proteomes" id="UP001153076">
    <property type="component" value="Unassembled WGS sequence"/>
</dbReference>
<evidence type="ECO:0000313" key="6">
    <source>
        <dbReference type="EMBL" id="KAJ8448110.1"/>
    </source>
</evidence>
<dbReference type="Gene3D" id="2.40.50.140">
    <property type="entry name" value="Nucleic acid-binding proteins"/>
    <property type="match status" value="3"/>
</dbReference>
<organism evidence="6 7">
    <name type="scientific">Carnegiea gigantea</name>
    <dbReference type="NCBI Taxonomy" id="171969"/>
    <lineage>
        <taxon>Eukaryota</taxon>
        <taxon>Viridiplantae</taxon>
        <taxon>Streptophyta</taxon>
        <taxon>Embryophyta</taxon>
        <taxon>Tracheophyta</taxon>
        <taxon>Spermatophyta</taxon>
        <taxon>Magnoliopsida</taxon>
        <taxon>eudicotyledons</taxon>
        <taxon>Gunneridae</taxon>
        <taxon>Pentapetalae</taxon>
        <taxon>Caryophyllales</taxon>
        <taxon>Cactineae</taxon>
        <taxon>Cactaceae</taxon>
        <taxon>Cactoideae</taxon>
        <taxon>Echinocereeae</taxon>
        <taxon>Carnegiea</taxon>
    </lineage>
</organism>
<dbReference type="GO" id="GO:0032040">
    <property type="term" value="C:small-subunit processome"/>
    <property type="evidence" value="ECO:0007669"/>
    <property type="project" value="TreeGrafter"/>
</dbReference>
<gene>
    <name evidence="6" type="ORF">Cgig2_031834</name>
</gene>
<evidence type="ECO:0000313" key="7">
    <source>
        <dbReference type="Proteomes" id="UP001153076"/>
    </source>
</evidence>
<dbReference type="PANTHER" id="PTHR23270:SF10">
    <property type="entry name" value="PROTEIN RRP5 HOMOLOG"/>
    <property type="match status" value="1"/>
</dbReference>
<comment type="caution">
    <text evidence="6">The sequence shown here is derived from an EMBL/GenBank/DDBJ whole genome shotgun (WGS) entry which is preliminary data.</text>
</comment>
<keyword evidence="7" id="KW-1185">Reference proteome</keyword>
<accession>A0A9Q1QQ05</accession>
<keyword evidence="2" id="KW-0698">rRNA processing</keyword>
<name>A0A9Q1QQ05_9CARY</name>
<evidence type="ECO:0000256" key="3">
    <source>
        <dbReference type="ARBA" id="ARBA00022737"/>
    </source>
</evidence>
<proteinExistence type="predicted"/>
<keyword evidence="4" id="KW-0539">Nucleus</keyword>
<evidence type="ECO:0000256" key="2">
    <source>
        <dbReference type="ARBA" id="ARBA00022552"/>
    </source>
</evidence>
<dbReference type="InterPro" id="IPR012340">
    <property type="entry name" value="NA-bd_OB-fold"/>
</dbReference>
<evidence type="ECO:0000256" key="1">
    <source>
        <dbReference type="ARBA" id="ARBA00004604"/>
    </source>
</evidence>
<dbReference type="FunFam" id="2.40.50.140:FF:000155">
    <property type="entry name" value="rRNA biogenesis protein RRP5"/>
    <property type="match status" value="1"/>
</dbReference>
<dbReference type="AlphaFoldDB" id="A0A9Q1QQ05"/>
<dbReference type="InterPro" id="IPR003029">
    <property type="entry name" value="S1_domain"/>
</dbReference>
<dbReference type="SMART" id="SM00316">
    <property type="entry name" value="S1"/>
    <property type="match status" value="5"/>
</dbReference>
<protein>
    <recommendedName>
        <fullName evidence="5">S1 motif domain-containing protein</fullName>
    </recommendedName>
</protein>
<feature type="domain" description="S1 motif" evidence="5">
    <location>
        <begin position="539"/>
        <end position="609"/>
    </location>
</feature>
<dbReference type="EMBL" id="JAKOGI010000032">
    <property type="protein sequence ID" value="KAJ8448110.1"/>
    <property type="molecule type" value="Genomic_DNA"/>
</dbReference>
<reference evidence="6" key="1">
    <citation type="submission" date="2022-04" db="EMBL/GenBank/DDBJ databases">
        <title>Carnegiea gigantea Genome sequencing and assembly v2.</title>
        <authorList>
            <person name="Copetti D."/>
            <person name="Sanderson M.J."/>
            <person name="Burquez A."/>
            <person name="Wojciechowski M.F."/>
        </authorList>
    </citation>
    <scope>NUCLEOTIDE SEQUENCE</scope>
    <source>
        <strain evidence="6">SGP5-SGP5p</strain>
        <tissue evidence="6">Aerial part</tissue>
    </source>
</reference>
<dbReference type="OrthoDB" id="412781at2759"/>
<evidence type="ECO:0000259" key="5">
    <source>
        <dbReference type="PROSITE" id="PS50126"/>
    </source>
</evidence>
<dbReference type="InterPro" id="IPR045209">
    <property type="entry name" value="Rrp5"/>
</dbReference>
<dbReference type="PROSITE" id="PS50126">
    <property type="entry name" value="S1"/>
    <property type="match status" value="2"/>
</dbReference>
<dbReference type="GO" id="GO:0006364">
    <property type="term" value="P:rRNA processing"/>
    <property type="evidence" value="ECO:0007669"/>
    <property type="project" value="UniProtKB-KW"/>
</dbReference>
<sequence>MSFQLLVLDIEGNNLIFCLKYSFVHAAQQLPADAKQILSNSVVHGYVCNLIETGCFVRFLGHLTGFSPRKRALDDRNTDLSEAFYAEEKIAKLQGPDSGGSESDWVENFRIGCAVEGRIHEAKDVGVVISFEKYADVGGKALENGSTVRAVVLDVAKTERMVNLSLKPEFLKRSDKDSNAPVSKKKRKREAKELKSEDYLVVSLLECYCALGYAAVADYNTQRLHKKQFSHVETVIATILALPSDETAGQLLLLLESCRQKAETSSSKKVEKRSGYDVGGFLGRVHITETNDQHNVENPFSIYKVGQTLTARVIGKCSASEKNEKVGLWELSLKPSVLSTSPVEGNKQMDVDFNYSVGQLVNGYVYRMDNEWVWGTISRQAFVLDSSREPDELLNFQKRFMVGSIISGHVLSMNREIKSLRSVPRPFSAFANGVQNLAKAAAHQMRGGDVLGGRVWKVLPSVGGILVQIGPHIYGKVHYTELTDSWVSDPLSGYHERQFVKCKVLEINHSVKGTVHVDLSLRTSSDGTGSWDCHFENVEDIQPNMEIKGYVPEGCFFMLSRNLDGKILLGNLSDGYVQDPGKELPVGKLVTGKILSVGPLSKRVEVTLKVADKNNARHPSQMVLKAGDLSSLHIGDGVKGRIKRVESFGLFIVIDDTNLTELAGQRVTANILKVDVERRRISLGMKASYFEDEDHEVSTSSLDSGEEMEADLDDYSVAKLQLEDDMPQSSKSDSKLELEDGSALVHVVSRASVPSLEVVLDDMEEDDVADVPRTTDEFERAVRTSPNSSFVWIKTIKYMQFMLSMADVEEPVR</sequence>
<dbReference type="InterPro" id="IPR057300">
    <property type="entry name" value="OB_Rrp5"/>
</dbReference>
<feature type="domain" description="S1 motif" evidence="5">
    <location>
        <begin position="448"/>
        <end position="522"/>
    </location>
</feature>
<dbReference type="PANTHER" id="PTHR23270">
    <property type="entry name" value="PROGRAMMED CELL DEATH PROTEIN 11 PRE-RRNA PROCESSING PROTEIN RRP5"/>
    <property type="match status" value="1"/>
</dbReference>
<comment type="subcellular location">
    <subcellularLocation>
        <location evidence="1">Nucleus</location>
        <location evidence="1">Nucleolus</location>
    </subcellularLocation>
</comment>
<dbReference type="Pfam" id="PF24682">
    <property type="entry name" value="OB_RRP5"/>
    <property type="match status" value="1"/>
</dbReference>
<evidence type="ECO:0000256" key="4">
    <source>
        <dbReference type="ARBA" id="ARBA00023242"/>
    </source>
</evidence>
<keyword evidence="3" id="KW-0677">Repeat</keyword>